<evidence type="ECO:0000259" key="1">
    <source>
        <dbReference type="SMART" id="SM00256"/>
    </source>
</evidence>
<gene>
    <name evidence="2" type="ORF">HRI_004766000</name>
</gene>
<dbReference type="InterPro" id="IPR036047">
    <property type="entry name" value="F-box-like_dom_sf"/>
</dbReference>
<dbReference type="InterPro" id="IPR006527">
    <property type="entry name" value="F-box-assoc_dom_typ1"/>
</dbReference>
<dbReference type="NCBIfam" id="TIGR01640">
    <property type="entry name" value="F_box_assoc_1"/>
    <property type="match status" value="1"/>
</dbReference>
<proteinExistence type="predicted"/>
<keyword evidence="3" id="KW-1185">Reference proteome</keyword>
<dbReference type="AlphaFoldDB" id="A0A9W7JAA0"/>
<comment type="caution">
    <text evidence="2">The sequence shown here is derived from an EMBL/GenBank/DDBJ whole genome shotgun (WGS) entry which is preliminary data.</text>
</comment>
<dbReference type="PANTHER" id="PTHR35546">
    <property type="entry name" value="F-BOX PROTEIN INTERACTION DOMAIN PROTEIN-RELATED"/>
    <property type="match status" value="1"/>
</dbReference>
<organism evidence="2 3">
    <name type="scientific">Hibiscus trionum</name>
    <name type="common">Flower of an hour</name>
    <dbReference type="NCBI Taxonomy" id="183268"/>
    <lineage>
        <taxon>Eukaryota</taxon>
        <taxon>Viridiplantae</taxon>
        <taxon>Streptophyta</taxon>
        <taxon>Embryophyta</taxon>
        <taxon>Tracheophyta</taxon>
        <taxon>Spermatophyta</taxon>
        <taxon>Magnoliopsida</taxon>
        <taxon>eudicotyledons</taxon>
        <taxon>Gunneridae</taxon>
        <taxon>Pentapetalae</taxon>
        <taxon>rosids</taxon>
        <taxon>malvids</taxon>
        <taxon>Malvales</taxon>
        <taxon>Malvaceae</taxon>
        <taxon>Malvoideae</taxon>
        <taxon>Hibiscus</taxon>
    </lineage>
</organism>
<evidence type="ECO:0000313" key="3">
    <source>
        <dbReference type="Proteomes" id="UP001165190"/>
    </source>
</evidence>
<sequence>MGDFGSAEEIGYNEDLITEILLNLPAKSLVRFKVVSKQWMSIISGTNFCLAHTRCLHAKGSVKPSALFIVRRYGQLSGMLLPLTRDCIRLPCFDFVDAPNVNILQSCNGLLLCASKTGYQPAWTNARYFICNPTTRKFKMLSIPRRLLQEFIFLSINLAFDPLKSPHHKIIYLRRKREGLLPWEFVGFIDIYSSETNSWSLSICKFSFGHGVEFSKGVFFNGAIYWFCETHRSSYFDIENECMKSIPMPRFETFRHWYFGESGGYLNFTIAYSSSYAFQVFEMAADRSSWYLKYRLNLTDLTFYKSVLSHSFGSIKYFCGIQSGEEGDSIVLVFEDGSTLSCNLKDRTIKKGLHCAALIPDGHYFHLQLWGSQYFETLACIL</sequence>
<protein>
    <recommendedName>
        <fullName evidence="1">F-box domain-containing protein</fullName>
    </recommendedName>
</protein>
<dbReference type="SMART" id="SM00256">
    <property type="entry name" value="FBOX"/>
    <property type="match status" value="1"/>
</dbReference>
<accession>A0A9W7JAA0</accession>
<evidence type="ECO:0000313" key="2">
    <source>
        <dbReference type="EMBL" id="GMJ10968.1"/>
    </source>
</evidence>
<dbReference type="PANTHER" id="PTHR35546:SF130">
    <property type="entry name" value="EXPRESSED PROTEIN"/>
    <property type="match status" value="1"/>
</dbReference>
<dbReference type="Pfam" id="PF00646">
    <property type="entry name" value="F-box"/>
    <property type="match status" value="1"/>
</dbReference>
<dbReference type="InterPro" id="IPR055290">
    <property type="entry name" value="At3g26010-like"/>
</dbReference>
<dbReference type="InterPro" id="IPR017451">
    <property type="entry name" value="F-box-assoc_interact_dom"/>
</dbReference>
<dbReference type="Pfam" id="PF07734">
    <property type="entry name" value="FBA_1"/>
    <property type="match status" value="1"/>
</dbReference>
<dbReference type="EMBL" id="BSYR01000058">
    <property type="protein sequence ID" value="GMJ10968.1"/>
    <property type="molecule type" value="Genomic_DNA"/>
</dbReference>
<name>A0A9W7JAA0_HIBTR</name>
<dbReference type="InterPro" id="IPR001810">
    <property type="entry name" value="F-box_dom"/>
</dbReference>
<dbReference type="OrthoDB" id="605328at2759"/>
<reference evidence="2" key="1">
    <citation type="submission" date="2023-05" db="EMBL/GenBank/DDBJ databases">
        <title>Genome and transcriptome analyses reveal genes involved in the formation of fine ridges on petal epidermal cells in Hibiscus trionum.</title>
        <authorList>
            <person name="Koshimizu S."/>
            <person name="Masuda S."/>
            <person name="Ishii T."/>
            <person name="Shirasu K."/>
            <person name="Hoshino A."/>
            <person name="Arita M."/>
        </authorList>
    </citation>
    <scope>NUCLEOTIDE SEQUENCE</scope>
    <source>
        <strain evidence="2">Hamamatsu line</strain>
    </source>
</reference>
<feature type="domain" description="F-box" evidence="1">
    <location>
        <begin position="12"/>
        <end position="52"/>
    </location>
</feature>
<dbReference type="SUPFAM" id="SSF81383">
    <property type="entry name" value="F-box domain"/>
    <property type="match status" value="1"/>
</dbReference>
<dbReference type="Proteomes" id="UP001165190">
    <property type="component" value="Unassembled WGS sequence"/>
</dbReference>